<dbReference type="PANTHER" id="PTHR30603">
    <property type="entry name" value="RNA POLYMERASE SIGMA FACTOR RPO"/>
    <property type="match status" value="1"/>
</dbReference>
<evidence type="ECO:0000256" key="3">
    <source>
        <dbReference type="ARBA" id="ARBA00023082"/>
    </source>
</evidence>
<organism evidence="9 10">
    <name type="scientific">Orenia marismortui</name>
    <dbReference type="NCBI Taxonomy" id="46469"/>
    <lineage>
        <taxon>Bacteria</taxon>
        <taxon>Bacillati</taxon>
        <taxon>Bacillota</taxon>
        <taxon>Clostridia</taxon>
        <taxon>Halanaerobiales</taxon>
        <taxon>Halobacteroidaceae</taxon>
        <taxon>Orenia</taxon>
    </lineage>
</organism>
<dbReference type="GO" id="GO:0016987">
    <property type="term" value="F:sigma factor activity"/>
    <property type="evidence" value="ECO:0007669"/>
    <property type="project" value="UniProtKB-KW"/>
</dbReference>
<dbReference type="Pfam" id="PF04542">
    <property type="entry name" value="Sigma70_r2"/>
    <property type="match status" value="1"/>
</dbReference>
<dbReference type="Pfam" id="PF04545">
    <property type="entry name" value="Sigma70_r4"/>
    <property type="match status" value="1"/>
</dbReference>
<dbReference type="PROSITE" id="PS00715">
    <property type="entry name" value="SIGMA70_1"/>
    <property type="match status" value="1"/>
</dbReference>
<dbReference type="PRINTS" id="PR00046">
    <property type="entry name" value="SIGMA70FCT"/>
</dbReference>
<dbReference type="InterPro" id="IPR007630">
    <property type="entry name" value="RNA_pol_sigma70_r4"/>
</dbReference>
<evidence type="ECO:0000256" key="6">
    <source>
        <dbReference type="RuleBase" id="RU362124"/>
    </source>
</evidence>
<keyword evidence="5 6" id="KW-0804">Transcription</keyword>
<dbReference type="InterPro" id="IPR007624">
    <property type="entry name" value="RNA_pol_sigma70_r3"/>
</dbReference>
<sequence length="260" mass="29872">MEKVKLTGVNTAQLPVLSNKEMLDLFNRMNNGEIEARNQIVNGNLKLVLSVLQKFRNNSHPLDDLFQVGCIGLVKAVDNFKVDKGVRFSTYAVPMILGEVRRYIRDNREIRVSRSLRKIAYRTLKLRDELLKKRGKEPSLEEISQKLDIPRSDIIYALEATKSPISIFTPIFEDEGEPLRIMDQISDKGGIGWIEEINMRRGFEVLSARERLIINLRFYEGETQEEISNRVGVSQAQISRIQKKALEKLKSAIELKEEAK</sequence>
<feature type="domain" description="RNA polymerase sigma-70" evidence="7">
    <location>
        <begin position="64"/>
        <end position="77"/>
    </location>
</feature>
<evidence type="ECO:0000256" key="5">
    <source>
        <dbReference type="ARBA" id="ARBA00023163"/>
    </source>
</evidence>
<dbReference type="Proteomes" id="UP000295832">
    <property type="component" value="Unassembled WGS sequence"/>
</dbReference>
<dbReference type="AlphaFoldDB" id="A0A4R8GU73"/>
<dbReference type="InterPro" id="IPR007627">
    <property type="entry name" value="RNA_pol_sigma70_r2"/>
</dbReference>
<dbReference type="NCBIfam" id="TIGR02980">
    <property type="entry name" value="SigBFG"/>
    <property type="match status" value="1"/>
</dbReference>
<keyword evidence="1" id="KW-0749">Sporulation</keyword>
<comment type="similarity">
    <text evidence="6">Belongs to the sigma-70 factor family.</text>
</comment>
<dbReference type="Gene3D" id="1.10.10.10">
    <property type="entry name" value="Winged helix-like DNA-binding domain superfamily/Winged helix DNA-binding domain"/>
    <property type="match status" value="2"/>
</dbReference>
<dbReference type="InterPro" id="IPR013325">
    <property type="entry name" value="RNA_pol_sigma_r2"/>
</dbReference>
<protein>
    <recommendedName>
        <fullName evidence="6">RNA polymerase sigma factor</fullName>
    </recommendedName>
</protein>
<dbReference type="STRING" id="926561.GCA_000379025_02361"/>
<accession>A0A4R8GU73</accession>
<dbReference type="InterPro" id="IPR000943">
    <property type="entry name" value="RNA_pol_sigma70"/>
</dbReference>
<dbReference type="PIRSF" id="PIRSF000770">
    <property type="entry name" value="RNA_pol_sigma-SigE/K"/>
    <property type="match status" value="1"/>
</dbReference>
<gene>
    <name evidence="9" type="ORF">C7959_1274</name>
</gene>
<keyword evidence="2 6" id="KW-0805">Transcription regulation</keyword>
<evidence type="ECO:0000313" key="10">
    <source>
        <dbReference type="Proteomes" id="UP000295832"/>
    </source>
</evidence>
<comment type="function">
    <text evidence="6">Sigma factors are initiation factors that promote the attachment of RNA polymerase to specific initiation sites and are then released.</text>
</comment>
<dbReference type="InterPro" id="IPR014322">
    <property type="entry name" value="RNA_pol_sigma-B/F/G"/>
</dbReference>
<dbReference type="InterPro" id="IPR036388">
    <property type="entry name" value="WH-like_DNA-bd_sf"/>
</dbReference>
<keyword evidence="3 6" id="KW-0731">Sigma factor</keyword>
<dbReference type="InterPro" id="IPR013324">
    <property type="entry name" value="RNA_pol_sigma_r3/r4-like"/>
</dbReference>
<dbReference type="Pfam" id="PF04539">
    <property type="entry name" value="Sigma70_r3"/>
    <property type="match status" value="1"/>
</dbReference>
<evidence type="ECO:0000259" key="7">
    <source>
        <dbReference type="PROSITE" id="PS00715"/>
    </source>
</evidence>
<name>A0A4R8GU73_9FIRM</name>
<dbReference type="GO" id="GO:0030435">
    <property type="term" value="P:sporulation resulting in formation of a cellular spore"/>
    <property type="evidence" value="ECO:0007669"/>
    <property type="project" value="UniProtKB-KW"/>
</dbReference>
<evidence type="ECO:0000259" key="8">
    <source>
        <dbReference type="PROSITE" id="PS00716"/>
    </source>
</evidence>
<evidence type="ECO:0000256" key="2">
    <source>
        <dbReference type="ARBA" id="ARBA00023015"/>
    </source>
</evidence>
<dbReference type="PANTHER" id="PTHR30603:SF17">
    <property type="entry name" value="RNA POLYMERASE SIGMA-G FACTOR"/>
    <property type="match status" value="1"/>
</dbReference>
<dbReference type="GO" id="GO:0006352">
    <property type="term" value="P:DNA-templated transcription initiation"/>
    <property type="evidence" value="ECO:0007669"/>
    <property type="project" value="InterPro"/>
</dbReference>
<dbReference type="Gene3D" id="1.20.120.1810">
    <property type="match status" value="1"/>
</dbReference>
<feature type="domain" description="RNA polymerase sigma-70" evidence="8">
    <location>
        <begin position="223"/>
        <end position="249"/>
    </location>
</feature>
<dbReference type="CDD" id="cd06171">
    <property type="entry name" value="Sigma70_r4"/>
    <property type="match status" value="1"/>
</dbReference>
<reference evidence="9 10" key="1">
    <citation type="submission" date="2019-03" db="EMBL/GenBank/DDBJ databases">
        <title>Subsurface microbial communities from deep shales in Ohio and West Virginia, USA.</title>
        <authorList>
            <person name="Wrighton K."/>
        </authorList>
    </citation>
    <scope>NUCLEOTIDE SEQUENCE [LARGE SCALE GENOMIC DNA]</scope>
    <source>
        <strain evidence="9 10">MSL 6dP</strain>
    </source>
</reference>
<dbReference type="EMBL" id="SOEG01000027">
    <property type="protein sequence ID" value="TDX48435.1"/>
    <property type="molecule type" value="Genomic_DNA"/>
</dbReference>
<comment type="caution">
    <text evidence="9">The sequence shown here is derived from an EMBL/GenBank/DDBJ whole genome shotgun (WGS) entry which is preliminary data.</text>
</comment>
<keyword evidence="10" id="KW-1185">Reference proteome</keyword>
<evidence type="ECO:0000313" key="9">
    <source>
        <dbReference type="EMBL" id="TDX48435.1"/>
    </source>
</evidence>
<dbReference type="PROSITE" id="PS00716">
    <property type="entry name" value="SIGMA70_2"/>
    <property type="match status" value="1"/>
</dbReference>
<evidence type="ECO:0000256" key="4">
    <source>
        <dbReference type="ARBA" id="ARBA00023125"/>
    </source>
</evidence>
<dbReference type="InterPro" id="IPR050239">
    <property type="entry name" value="Sigma-70_RNA_pol_init_factors"/>
</dbReference>
<keyword evidence="4 6" id="KW-0238">DNA-binding</keyword>
<dbReference type="GO" id="GO:0003677">
    <property type="term" value="F:DNA binding"/>
    <property type="evidence" value="ECO:0007669"/>
    <property type="project" value="UniProtKB-KW"/>
</dbReference>
<proteinExistence type="inferred from homology"/>
<evidence type="ECO:0000256" key="1">
    <source>
        <dbReference type="ARBA" id="ARBA00022969"/>
    </source>
</evidence>
<dbReference type="SUPFAM" id="SSF88659">
    <property type="entry name" value="Sigma3 and sigma4 domains of RNA polymerase sigma factors"/>
    <property type="match status" value="2"/>
</dbReference>
<dbReference type="NCBIfam" id="TIGR02937">
    <property type="entry name" value="sigma70-ECF"/>
    <property type="match status" value="2"/>
</dbReference>
<dbReference type="InterPro" id="IPR014284">
    <property type="entry name" value="RNA_pol_sigma-70_dom"/>
</dbReference>
<dbReference type="SUPFAM" id="SSF88946">
    <property type="entry name" value="Sigma2 domain of RNA polymerase sigma factors"/>
    <property type="match status" value="1"/>
</dbReference>
<dbReference type="RefSeq" id="WP_208324424.1">
    <property type="nucleotide sequence ID" value="NZ_SOEG01000027.1"/>
</dbReference>